<evidence type="ECO:0000256" key="3">
    <source>
        <dbReference type="ARBA" id="ARBA00022771"/>
    </source>
</evidence>
<feature type="region of interest" description="Disordered" evidence="6">
    <location>
        <begin position="508"/>
        <end position="538"/>
    </location>
</feature>
<dbReference type="SUPFAM" id="SSF46565">
    <property type="entry name" value="Chaperone J-domain"/>
    <property type="match status" value="2"/>
</dbReference>
<proteinExistence type="predicted"/>
<dbReference type="PROSITE" id="PS51188">
    <property type="entry name" value="ZF_CR"/>
    <property type="match status" value="1"/>
</dbReference>
<dbReference type="PRINTS" id="PR00625">
    <property type="entry name" value="JDOMAIN"/>
</dbReference>
<dbReference type="Gene3D" id="1.10.287.110">
    <property type="entry name" value="DnaJ domain"/>
    <property type="match status" value="2"/>
</dbReference>
<dbReference type="InterPro" id="IPR018253">
    <property type="entry name" value="DnaJ_domain_CS"/>
</dbReference>
<dbReference type="FunFam" id="2.60.260.20:FF:000068">
    <property type="entry name" value="Chaperone protein dnaJ 3"/>
    <property type="match status" value="1"/>
</dbReference>
<feature type="domain" description="J" evidence="7">
    <location>
        <begin position="13"/>
        <end position="166"/>
    </location>
</feature>
<dbReference type="PROSITE" id="PS50076">
    <property type="entry name" value="DNAJ_2"/>
    <property type="match status" value="1"/>
</dbReference>
<evidence type="ECO:0000259" key="8">
    <source>
        <dbReference type="PROSITE" id="PS51188"/>
    </source>
</evidence>
<dbReference type="PANTHER" id="PTHR43888">
    <property type="entry name" value="DNAJ-LIKE-2, ISOFORM A-RELATED"/>
    <property type="match status" value="1"/>
</dbReference>
<dbReference type="InterPro" id="IPR036869">
    <property type="entry name" value="J_dom_sf"/>
</dbReference>
<keyword evidence="3 5" id="KW-0863">Zinc-finger</keyword>
<dbReference type="CDD" id="cd10719">
    <property type="entry name" value="DnaJ_zf"/>
    <property type="match status" value="1"/>
</dbReference>
<dbReference type="InterPro" id="IPR036410">
    <property type="entry name" value="HSP_DnaJ_Cys-rich_dom_sf"/>
</dbReference>
<feature type="domain" description="CR-type" evidence="8">
    <location>
        <begin position="256"/>
        <end position="340"/>
    </location>
</feature>
<dbReference type="FunFam" id="2.10.230.10:FF:000001">
    <property type="entry name" value="DnaJ subfamily A member 2"/>
    <property type="match status" value="1"/>
</dbReference>
<evidence type="ECO:0000313" key="9">
    <source>
        <dbReference type="EMBL" id="RVW33340.1"/>
    </source>
</evidence>
<feature type="zinc finger region" description="CR-type" evidence="5">
    <location>
        <begin position="256"/>
        <end position="340"/>
    </location>
</feature>
<gene>
    <name evidence="9" type="primary">DNAJ1_3</name>
    <name evidence="9" type="ORF">CK203_085303</name>
</gene>
<dbReference type="SMART" id="SM00271">
    <property type="entry name" value="DnaJ"/>
    <property type="match status" value="1"/>
</dbReference>
<sequence>MFGRAPKKSDNTRYYETLGVSKNASQDDLKKAYRKAAIKNHPDKGGDPEKVNSFRFLWAVKCPISEFLFMPDLSSLVLLRARQCSSMYWKGVSGCYHLFWEVFQCVIYFIIMAIEWGPCVLERLGTLWNLFLSWVVIGMDSQFKELAQAYEVLSDPEKREIYDQYGEDALKEGMGGSGGGHDPFDISNLSLVGVHLVQGKKAKEGRRCRPPLEGFFRGPLYWDVKETLPLKKCNMLEVQWVSNSVMHSNFIMISFTFIALLCAYMGGYHVNNDRKGSKSGASIKCNGCQGSGMKVSIRQLGPSMIQQMQHPCNECKGTGETINDKDRCPQCKGEKVVQEKKVLEVIVEKGMQNGQKVTFPGEADEAPDTVTGDIVFVLQQKEHPKFKRKGDDLFVEHTLSLTEALCGFQFILTHLDGRQLLIKSNPGEVVKPDQFKAINDEGMPIYQRPFMRGKLYIQFNVEFPDTLSPEQCKALEAVLPARATTQLTDMELDECEETTLHDVNIEEEMRRKQAQAQEAYEEDEEMPGGAQRVQCAQQ</sequence>
<dbReference type="Pfam" id="PF00226">
    <property type="entry name" value="DnaJ"/>
    <property type="match status" value="2"/>
</dbReference>
<evidence type="ECO:0000256" key="4">
    <source>
        <dbReference type="ARBA" id="ARBA00022833"/>
    </source>
</evidence>
<dbReference type="InterPro" id="IPR002939">
    <property type="entry name" value="DnaJ_C"/>
</dbReference>
<dbReference type="SUPFAM" id="SSF49493">
    <property type="entry name" value="HSP40/DnaJ peptide-binding domain"/>
    <property type="match status" value="2"/>
</dbReference>
<organism evidence="9 10">
    <name type="scientific">Vitis vinifera</name>
    <name type="common">Grape</name>
    <dbReference type="NCBI Taxonomy" id="29760"/>
    <lineage>
        <taxon>Eukaryota</taxon>
        <taxon>Viridiplantae</taxon>
        <taxon>Streptophyta</taxon>
        <taxon>Embryophyta</taxon>
        <taxon>Tracheophyta</taxon>
        <taxon>Spermatophyta</taxon>
        <taxon>Magnoliopsida</taxon>
        <taxon>eudicotyledons</taxon>
        <taxon>Gunneridae</taxon>
        <taxon>Pentapetalae</taxon>
        <taxon>rosids</taxon>
        <taxon>Vitales</taxon>
        <taxon>Vitaceae</taxon>
        <taxon>Viteae</taxon>
        <taxon>Vitis</taxon>
    </lineage>
</organism>
<protein>
    <submittedName>
        <fullName evidence="9">DnaJ protein-like</fullName>
    </submittedName>
</protein>
<evidence type="ECO:0000256" key="6">
    <source>
        <dbReference type="SAM" id="MobiDB-lite"/>
    </source>
</evidence>
<evidence type="ECO:0000313" key="10">
    <source>
        <dbReference type="Proteomes" id="UP000288805"/>
    </source>
</evidence>
<dbReference type="CDD" id="cd06257">
    <property type="entry name" value="DnaJ"/>
    <property type="match status" value="1"/>
</dbReference>
<dbReference type="Gene3D" id="2.60.260.20">
    <property type="entry name" value="Urease metallochaperone UreE, N-terminal domain"/>
    <property type="match status" value="2"/>
</dbReference>
<keyword evidence="2" id="KW-0677">Repeat</keyword>
<dbReference type="GO" id="GO:0051082">
    <property type="term" value="F:unfolded protein binding"/>
    <property type="evidence" value="ECO:0007669"/>
    <property type="project" value="InterPro"/>
</dbReference>
<keyword evidence="1 5" id="KW-0479">Metal-binding</keyword>
<evidence type="ECO:0000256" key="5">
    <source>
        <dbReference type="PROSITE-ProRule" id="PRU00546"/>
    </source>
</evidence>
<keyword evidence="4 5" id="KW-0862">Zinc</keyword>
<dbReference type="PROSITE" id="PS00636">
    <property type="entry name" value="DNAJ_1"/>
    <property type="match status" value="1"/>
</dbReference>
<dbReference type="GO" id="GO:0008270">
    <property type="term" value="F:zinc ion binding"/>
    <property type="evidence" value="ECO:0007669"/>
    <property type="project" value="UniProtKB-KW"/>
</dbReference>
<accession>A0A438DD10</accession>
<dbReference type="Proteomes" id="UP000288805">
    <property type="component" value="Unassembled WGS sequence"/>
</dbReference>
<dbReference type="EMBL" id="QGNW01001682">
    <property type="protein sequence ID" value="RVW33340.1"/>
    <property type="molecule type" value="Genomic_DNA"/>
</dbReference>
<dbReference type="InterPro" id="IPR008971">
    <property type="entry name" value="HSP40/DnaJ_pept-bd"/>
</dbReference>
<evidence type="ECO:0000256" key="1">
    <source>
        <dbReference type="ARBA" id="ARBA00022723"/>
    </source>
</evidence>
<dbReference type="GO" id="GO:0030544">
    <property type="term" value="F:Hsp70 protein binding"/>
    <property type="evidence" value="ECO:0007669"/>
    <property type="project" value="InterPro"/>
</dbReference>
<evidence type="ECO:0000256" key="2">
    <source>
        <dbReference type="ARBA" id="ARBA00022737"/>
    </source>
</evidence>
<dbReference type="InterPro" id="IPR001305">
    <property type="entry name" value="HSP_DnaJ_Cys-rich_dom"/>
</dbReference>
<dbReference type="SUPFAM" id="SSF57938">
    <property type="entry name" value="DnaJ/Hsp40 cysteine-rich domain"/>
    <property type="match status" value="1"/>
</dbReference>
<reference evidence="9 10" key="1">
    <citation type="journal article" date="2018" name="PLoS Genet.">
        <title>Population sequencing reveals clonal diversity and ancestral inbreeding in the grapevine cultivar Chardonnay.</title>
        <authorList>
            <person name="Roach M.J."/>
            <person name="Johnson D.L."/>
            <person name="Bohlmann J."/>
            <person name="van Vuuren H.J."/>
            <person name="Jones S.J."/>
            <person name="Pretorius I.S."/>
            <person name="Schmidt S.A."/>
            <person name="Borneman A.R."/>
        </authorList>
    </citation>
    <scope>NUCLEOTIDE SEQUENCE [LARGE SCALE GENOMIC DNA]</scope>
    <source>
        <strain evidence="10">cv. Chardonnay</strain>
        <tissue evidence="9">Leaf</tissue>
    </source>
</reference>
<dbReference type="InterPro" id="IPR001623">
    <property type="entry name" value="DnaJ_domain"/>
</dbReference>
<name>A0A438DD10_VITVI</name>
<dbReference type="CDD" id="cd10747">
    <property type="entry name" value="DnaJ_C"/>
    <property type="match status" value="1"/>
</dbReference>
<dbReference type="AlphaFoldDB" id="A0A438DD10"/>
<dbReference type="InterPro" id="IPR044713">
    <property type="entry name" value="DNJA1/2-like"/>
</dbReference>
<evidence type="ECO:0000259" key="7">
    <source>
        <dbReference type="PROSITE" id="PS50076"/>
    </source>
</evidence>
<dbReference type="FunFam" id="2.60.260.20:FF:000003">
    <property type="entry name" value="DnaJ subfamily A member 2"/>
    <property type="match status" value="1"/>
</dbReference>
<comment type="caution">
    <text evidence="9">The sequence shown here is derived from an EMBL/GenBank/DDBJ whole genome shotgun (WGS) entry which is preliminary data.</text>
</comment>
<dbReference type="Pfam" id="PF01556">
    <property type="entry name" value="DnaJ_C"/>
    <property type="match status" value="1"/>
</dbReference>
<dbReference type="GO" id="GO:0006457">
    <property type="term" value="P:protein folding"/>
    <property type="evidence" value="ECO:0007669"/>
    <property type="project" value="InterPro"/>
</dbReference>